<organism evidence="5 6">
    <name type="scientific">Choiromyces venosus 120613-1</name>
    <dbReference type="NCBI Taxonomy" id="1336337"/>
    <lineage>
        <taxon>Eukaryota</taxon>
        <taxon>Fungi</taxon>
        <taxon>Dikarya</taxon>
        <taxon>Ascomycota</taxon>
        <taxon>Pezizomycotina</taxon>
        <taxon>Pezizomycetes</taxon>
        <taxon>Pezizales</taxon>
        <taxon>Tuberaceae</taxon>
        <taxon>Choiromyces</taxon>
    </lineage>
</organism>
<feature type="compositionally biased region" description="Low complexity" evidence="1">
    <location>
        <begin position="76"/>
        <end position="122"/>
    </location>
</feature>
<dbReference type="InterPro" id="IPR056634">
    <property type="entry name" value="DUF7732"/>
</dbReference>
<feature type="transmembrane region" description="Helical" evidence="2">
    <location>
        <begin position="276"/>
        <end position="295"/>
    </location>
</feature>
<dbReference type="Proteomes" id="UP000276215">
    <property type="component" value="Unassembled WGS sequence"/>
</dbReference>
<gene>
    <name evidence="5" type="ORF">L873DRAFT_1828976</name>
</gene>
<dbReference type="AlphaFoldDB" id="A0A3N4JMA7"/>
<accession>A0A3N4JMA7</accession>
<feature type="chain" id="PRO_5018285187" description="DUF7732 domain-containing protein" evidence="3">
    <location>
        <begin position="26"/>
        <end position="297"/>
    </location>
</feature>
<feature type="signal peptide" evidence="3">
    <location>
        <begin position="1"/>
        <end position="25"/>
    </location>
</feature>
<proteinExistence type="predicted"/>
<sequence>MKISSVLLSIALLSISSYTATNVNAVAVSRSGESSSAFSIRDILGGGLLEKRRGGGAGGGGGGRGGGGGGGGSSSSGGRSSSSSGSGGSSSSSGSGGSSSSSGSRGSTSSSSSSSSRSNSGGTTKDGSGRSPTYGRTRSYSGGAAVPYTSGRRTPRGILPFLLPLALLSFFPGLWLFSVFAYSWPNLAEFYNATSLANETISVLCLCQQYSVCGCEENTERTYIDQVISEAERNSSVARIVDVNGTETLVINGTLPNGTTAAEGTASVAGMGMGRLAGETLGIWVIAGVVAWGVFLS</sequence>
<feature type="region of interest" description="Disordered" evidence="1">
    <location>
        <begin position="54"/>
        <end position="149"/>
    </location>
</feature>
<protein>
    <recommendedName>
        <fullName evidence="4">DUF7732 domain-containing protein</fullName>
    </recommendedName>
</protein>
<keyword evidence="2" id="KW-0472">Membrane</keyword>
<feature type="domain" description="DUF7732" evidence="4">
    <location>
        <begin position="140"/>
        <end position="259"/>
    </location>
</feature>
<dbReference type="STRING" id="1336337.A0A3N4JMA7"/>
<dbReference type="Pfam" id="PF24866">
    <property type="entry name" value="DUF7732"/>
    <property type="match status" value="1"/>
</dbReference>
<keyword evidence="2" id="KW-1133">Transmembrane helix</keyword>
<dbReference type="EMBL" id="ML120403">
    <property type="protein sequence ID" value="RPA97560.1"/>
    <property type="molecule type" value="Genomic_DNA"/>
</dbReference>
<evidence type="ECO:0000259" key="4">
    <source>
        <dbReference type="Pfam" id="PF24866"/>
    </source>
</evidence>
<feature type="transmembrane region" description="Helical" evidence="2">
    <location>
        <begin position="161"/>
        <end position="182"/>
    </location>
</feature>
<dbReference type="PANTHER" id="PTHR42091">
    <property type="entry name" value="CONSERVED GLYCINE-RICH PROTEIN (AFU_ORTHOLOGUE AFUA_7G02440)"/>
    <property type="match status" value="1"/>
</dbReference>
<dbReference type="OrthoDB" id="5425547at2759"/>
<evidence type="ECO:0000256" key="2">
    <source>
        <dbReference type="SAM" id="Phobius"/>
    </source>
</evidence>
<feature type="compositionally biased region" description="Polar residues" evidence="1">
    <location>
        <begin position="123"/>
        <end position="140"/>
    </location>
</feature>
<evidence type="ECO:0000313" key="5">
    <source>
        <dbReference type="EMBL" id="RPA97560.1"/>
    </source>
</evidence>
<evidence type="ECO:0000313" key="6">
    <source>
        <dbReference type="Proteomes" id="UP000276215"/>
    </source>
</evidence>
<keyword evidence="2" id="KW-0812">Transmembrane</keyword>
<evidence type="ECO:0000256" key="3">
    <source>
        <dbReference type="SAM" id="SignalP"/>
    </source>
</evidence>
<evidence type="ECO:0000256" key="1">
    <source>
        <dbReference type="SAM" id="MobiDB-lite"/>
    </source>
</evidence>
<dbReference type="PANTHER" id="PTHR42091:SF1">
    <property type="entry name" value="CONSERVED GLYCINE-RICH PROTEIN (AFU_ORTHOLOGUE AFUA_7G02440)"/>
    <property type="match status" value="1"/>
</dbReference>
<feature type="compositionally biased region" description="Gly residues" evidence="1">
    <location>
        <begin position="55"/>
        <end position="75"/>
    </location>
</feature>
<reference evidence="5 6" key="1">
    <citation type="journal article" date="2018" name="Nat. Ecol. Evol.">
        <title>Pezizomycetes genomes reveal the molecular basis of ectomycorrhizal truffle lifestyle.</title>
        <authorList>
            <person name="Murat C."/>
            <person name="Payen T."/>
            <person name="Noel B."/>
            <person name="Kuo A."/>
            <person name="Morin E."/>
            <person name="Chen J."/>
            <person name="Kohler A."/>
            <person name="Krizsan K."/>
            <person name="Balestrini R."/>
            <person name="Da Silva C."/>
            <person name="Montanini B."/>
            <person name="Hainaut M."/>
            <person name="Levati E."/>
            <person name="Barry K.W."/>
            <person name="Belfiori B."/>
            <person name="Cichocki N."/>
            <person name="Clum A."/>
            <person name="Dockter R.B."/>
            <person name="Fauchery L."/>
            <person name="Guy J."/>
            <person name="Iotti M."/>
            <person name="Le Tacon F."/>
            <person name="Lindquist E.A."/>
            <person name="Lipzen A."/>
            <person name="Malagnac F."/>
            <person name="Mello A."/>
            <person name="Molinier V."/>
            <person name="Miyauchi S."/>
            <person name="Poulain J."/>
            <person name="Riccioni C."/>
            <person name="Rubini A."/>
            <person name="Sitrit Y."/>
            <person name="Splivallo R."/>
            <person name="Traeger S."/>
            <person name="Wang M."/>
            <person name="Zifcakova L."/>
            <person name="Wipf D."/>
            <person name="Zambonelli A."/>
            <person name="Paolocci F."/>
            <person name="Nowrousian M."/>
            <person name="Ottonello S."/>
            <person name="Baldrian P."/>
            <person name="Spatafora J.W."/>
            <person name="Henrissat B."/>
            <person name="Nagy L.G."/>
            <person name="Aury J.M."/>
            <person name="Wincker P."/>
            <person name="Grigoriev I.V."/>
            <person name="Bonfante P."/>
            <person name="Martin F.M."/>
        </authorList>
    </citation>
    <scope>NUCLEOTIDE SEQUENCE [LARGE SCALE GENOMIC DNA]</scope>
    <source>
        <strain evidence="5 6">120613-1</strain>
    </source>
</reference>
<keyword evidence="6" id="KW-1185">Reference proteome</keyword>
<name>A0A3N4JMA7_9PEZI</name>
<keyword evidence="3" id="KW-0732">Signal</keyword>